<feature type="compositionally biased region" description="Polar residues" evidence="1">
    <location>
        <begin position="178"/>
        <end position="197"/>
    </location>
</feature>
<name>A0A8E2FAR9_9PEZI</name>
<feature type="compositionally biased region" description="Low complexity" evidence="1">
    <location>
        <begin position="416"/>
        <end position="434"/>
    </location>
</feature>
<feature type="region of interest" description="Disordered" evidence="1">
    <location>
        <begin position="154"/>
        <end position="203"/>
    </location>
</feature>
<keyword evidence="4" id="KW-1185">Reference proteome</keyword>
<feature type="compositionally biased region" description="Low complexity" evidence="1">
    <location>
        <begin position="459"/>
        <end position="478"/>
    </location>
</feature>
<evidence type="ECO:0000259" key="2">
    <source>
        <dbReference type="PROSITE" id="PS51782"/>
    </source>
</evidence>
<dbReference type="SUPFAM" id="SSF54106">
    <property type="entry name" value="LysM domain"/>
    <property type="match status" value="1"/>
</dbReference>
<dbReference type="Pfam" id="PF01476">
    <property type="entry name" value="LysM"/>
    <property type="match status" value="1"/>
</dbReference>
<dbReference type="OrthoDB" id="2192830at2759"/>
<dbReference type="InterPro" id="IPR036779">
    <property type="entry name" value="LysM_dom_sf"/>
</dbReference>
<dbReference type="EMBL" id="KV748703">
    <property type="protein sequence ID" value="OCL13554.1"/>
    <property type="molecule type" value="Genomic_DNA"/>
</dbReference>
<feature type="region of interest" description="Disordered" evidence="1">
    <location>
        <begin position="29"/>
        <end position="135"/>
    </location>
</feature>
<feature type="compositionally biased region" description="Low complexity" evidence="1">
    <location>
        <begin position="30"/>
        <end position="47"/>
    </location>
</feature>
<reference evidence="3 4" key="1">
    <citation type="journal article" date="2016" name="Nat. Commun.">
        <title>Ectomycorrhizal ecology is imprinted in the genome of the dominant symbiotic fungus Cenococcum geophilum.</title>
        <authorList>
            <consortium name="DOE Joint Genome Institute"/>
            <person name="Peter M."/>
            <person name="Kohler A."/>
            <person name="Ohm R.A."/>
            <person name="Kuo A."/>
            <person name="Krutzmann J."/>
            <person name="Morin E."/>
            <person name="Arend M."/>
            <person name="Barry K.W."/>
            <person name="Binder M."/>
            <person name="Choi C."/>
            <person name="Clum A."/>
            <person name="Copeland A."/>
            <person name="Grisel N."/>
            <person name="Haridas S."/>
            <person name="Kipfer T."/>
            <person name="LaButti K."/>
            <person name="Lindquist E."/>
            <person name="Lipzen A."/>
            <person name="Maire R."/>
            <person name="Meier B."/>
            <person name="Mihaltcheva S."/>
            <person name="Molinier V."/>
            <person name="Murat C."/>
            <person name="Poggeler S."/>
            <person name="Quandt C.A."/>
            <person name="Sperisen C."/>
            <person name="Tritt A."/>
            <person name="Tisserant E."/>
            <person name="Crous P.W."/>
            <person name="Henrissat B."/>
            <person name="Nehls U."/>
            <person name="Egli S."/>
            <person name="Spatafora J.W."/>
            <person name="Grigoriev I.V."/>
            <person name="Martin F.M."/>
        </authorList>
    </citation>
    <scope>NUCLEOTIDE SEQUENCE [LARGE SCALE GENOMIC DNA]</scope>
    <source>
        <strain evidence="3 4">CBS 207.34</strain>
    </source>
</reference>
<gene>
    <name evidence="3" type="ORF">AOQ84DRAFT_359659</name>
</gene>
<dbReference type="Gene3D" id="3.10.350.10">
    <property type="entry name" value="LysM domain"/>
    <property type="match status" value="1"/>
</dbReference>
<accession>A0A8E2FAR9</accession>
<feature type="compositionally biased region" description="Polar residues" evidence="1">
    <location>
        <begin position="124"/>
        <end position="135"/>
    </location>
</feature>
<evidence type="ECO:0000313" key="4">
    <source>
        <dbReference type="Proteomes" id="UP000250140"/>
    </source>
</evidence>
<feature type="region of interest" description="Disordered" evidence="1">
    <location>
        <begin position="227"/>
        <end position="249"/>
    </location>
</feature>
<dbReference type="Proteomes" id="UP000250140">
    <property type="component" value="Unassembled WGS sequence"/>
</dbReference>
<dbReference type="CDD" id="cd00118">
    <property type="entry name" value="LysM"/>
    <property type="match status" value="1"/>
</dbReference>
<feature type="region of interest" description="Disordered" evidence="1">
    <location>
        <begin position="629"/>
        <end position="681"/>
    </location>
</feature>
<dbReference type="AlphaFoldDB" id="A0A8E2FAR9"/>
<feature type="compositionally biased region" description="Polar residues" evidence="1">
    <location>
        <begin position="81"/>
        <end position="90"/>
    </location>
</feature>
<evidence type="ECO:0000313" key="3">
    <source>
        <dbReference type="EMBL" id="OCL13554.1"/>
    </source>
</evidence>
<feature type="region of interest" description="Disordered" evidence="1">
    <location>
        <begin position="309"/>
        <end position="387"/>
    </location>
</feature>
<feature type="compositionally biased region" description="Polar residues" evidence="1">
    <location>
        <begin position="339"/>
        <end position="350"/>
    </location>
</feature>
<feature type="compositionally biased region" description="Basic and acidic residues" evidence="1">
    <location>
        <begin position="374"/>
        <end position="384"/>
    </location>
</feature>
<feature type="domain" description="LysM" evidence="2">
    <location>
        <begin position="257"/>
        <end position="301"/>
    </location>
</feature>
<feature type="compositionally biased region" description="Polar residues" evidence="1">
    <location>
        <begin position="435"/>
        <end position="458"/>
    </location>
</feature>
<evidence type="ECO:0000256" key="1">
    <source>
        <dbReference type="SAM" id="MobiDB-lite"/>
    </source>
</evidence>
<dbReference type="InterPro" id="IPR018392">
    <property type="entry name" value="LysM"/>
</dbReference>
<feature type="compositionally biased region" description="Low complexity" evidence="1">
    <location>
        <begin position="362"/>
        <end position="373"/>
    </location>
</feature>
<dbReference type="PROSITE" id="PS51782">
    <property type="entry name" value="LYSM"/>
    <property type="match status" value="1"/>
</dbReference>
<feature type="compositionally biased region" description="Basic residues" evidence="1">
    <location>
        <begin position="165"/>
        <end position="177"/>
    </location>
</feature>
<feature type="region of interest" description="Disordered" evidence="1">
    <location>
        <begin position="412"/>
        <end position="488"/>
    </location>
</feature>
<proteinExistence type="predicted"/>
<protein>
    <submittedName>
        <fullName evidence="3">Carbohydrate-binding module family 50 protein</fullName>
    </submittedName>
</protein>
<organism evidence="3 4">
    <name type="scientific">Glonium stellatum</name>
    <dbReference type="NCBI Taxonomy" id="574774"/>
    <lineage>
        <taxon>Eukaryota</taxon>
        <taxon>Fungi</taxon>
        <taxon>Dikarya</taxon>
        <taxon>Ascomycota</taxon>
        <taxon>Pezizomycotina</taxon>
        <taxon>Dothideomycetes</taxon>
        <taxon>Pleosporomycetidae</taxon>
        <taxon>Gloniales</taxon>
        <taxon>Gloniaceae</taxon>
        <taxon>Glonium</taxon>
    </lineage>
</organism>
<sequence length="681" mass="72114">MTCGGEAAPVLCCSLHTRIARALKAMNPTNASHYSSNTSSTLSASSLRPRNRRLISGLDDDLESDIQGGQSTRKPSPFGSPFNSRTASPIPSTHPSRTDPSRTPPRSNPASNSVPFGGLGGQNEGSNHDSSTPFSGIWENSWSALQGLASNVLGSDTASKDKQSRTKRPPKVTHRRTSSSAPPKQWGPTGSTGSQIGAGSREERENLVRAMKRKDLLAASGHIYPDSAGRIKRRSSDDRISVSAPPAEQEDRDALVYLHRVRPEDTLAGITIRFNCQPAVLQKANRMWPNDSVQTRQTIVLPVDACGVKGRPVLDPNQHDEDDLLLGGSGESSSDNDRTPTQTPAASNGWHSHDLTRKNTSSHRPPSSANSSHGESEPPWKHDSWVLLPNETTPTEIARLPRKTLGYFPPARRKSLTFSDTPSSSLDLPRSSLSTNSTASHAYSPSLTSVKNGSSTTITPLTSNSPSTRPRPRTTSVSNFALHGPGGVGTLGKNVRSPGPAQDSLNKLFSAHLPNVAPPPEQEYFTPWYPGLLDLDAKLDGSDTPTSFRTGAGGQMIAPGTVSGGLDFENVGHAIEGWVRKVALRASTILSEPSSSRAAGRGSAVPVIGAVGGDLGDLIELRDDAFEIGGDDEENEGERGRPGTNAAFAPSGTGQYGTGSLDAGPSVRERGRGRSSGAKID</sequence>